<evidence type="ECO:0000256" key="2">
    <source>
        <dbReference type="ARBA" id="ARBA00022840"/>
    </source>
</evidence>
<dbReference type="GO" id="GO:0005524">
    <property type="term" value="F:ATP binding"/>
    <property type="evidence" value="ECO:0007669"/>
    <property type="project" value="UniProtKB-KW"/>
</dbReference>
<reference evidence="4" key="1">
    <citation type="submission" date="2016-10" db="EMBL/GenBank/DDBJ databases">
        <authorList>
            <person name="de Groot N.N."/>
        </authorList>
    </citation>
    <scope>NUCLEOTIDE SEQUENCE</scope>
</reference>
<keyword evidence="2" id="KW-0067">ATP-binding</keyword>
<proteinExistence type="predicted"/>
<evidence type="ECO:0000313" key="4">
    <source>
        <dbReference type="EMBL" id="SFV85360.1"/>
    </source>
</evidence>
<dbReference type="GO" id="GO:0016301">
    <property type="term" value="F:kinase activity"/>
    <property type="evidence" value="ECO:0007669"/>
    <property type="project" value="InterPro"/>
</dbReference>
<dbReference type="InterPro" id="IPR027417">
    <property type="entry name" value="P-loop_NTPase"/>
</dbReference>
<gene>
    <name evidence="4" type="ORF">MNB_SUP05-SYMBIONT-4-1224</name>
</gene>
<evidence type="ECO:0000259" key="3">
    <source>
        <dbReference type="SMART" id="SM00382"/>
    </source>
</evidence>
<dbReference type="Gene3D" id="3.40.50.300">
    <property type="entry name" value="P-loop containing nucleotide triphosphate hydrolases"/>
    <property type="match status" value="1"/>
</dbReference>
<organism evidence="4">
    <name type="scientific">hydrothermal vent metagenome</name>
    <dbReference type="NCBI Taxonomy" id="652676"/>
    <lineage>
        <taxon>unclassified sequences</taxon>
        <taxon>metagenomes</taxon>
        <taxon>ecological metagenomes</taxon>
    </lineage>
</organism>
<feature type="domain" description="AAA+ ATPase" evidence="3">
    <location>
        <begin position="3"/>
        <end position="130"/>
    </location>
</feature>
<accession>A0A1W1DUX3</accession>
<evidence type="ECO:0000256" key="1">
    <source>
        <dbReference type="ARBA" id="ARBA00022741"/>
    </source>
</evidence>
<sequence length="203" mass="23505">MDRPTLIVIAGPNGSGKTTITEKLLKHSWSEDMVYINPDNIAQKKFGGWNNKESFIKAANYAEDLRQNCIKNKQSLVFETVFSTDGKIEFVQQAIQAGYFVRLFFISTNDPIINIQRIALRFINGGHQVPTDKIISRYYKSIANCIKIIDYIDRIYIYDNSVDNADPKLIFRVINKPKNQTIKQHQPTYNWTKIIYDSVEFNQ</sequence>
<dbReference type="Pfam" id="PF06414">
    <property type="entry name" value="Zeta_toxin"/>
    <property type="match status" value="1"/>
</dbReference>
<dbReference type="InterPro" id="IPR010488">
    <property type="entry name" value="Zeta_toxin_domain"/>
</dbReference>
<dbReference type="InterPro" id="IPR003593">
    <property type="entry name" value="AAA+_ATPase"/>
</dbReference>
<dbReference type="SMART" id="SM00382">
    <property type="entry name" value="AAA"/>
    <property type="match status" value="1"/>
</dbReference>
<dbReference type="PANTHER" id="PTHR39206">
    <property type="entry name" value="SLL8004 PROTEIN"/>
    <property type="match status" value="1"/>
</dbReference>
<dbReference type="EMBL" id="FPHY01000023">
    <property type="protein sequence ID" value="SFV85360.1"/>
    <property type="molecule type" value="Genomic_DNA"/>
</dbReference>
<name>A0A1W1DUX3_9ZZZZ</name>
<protein>
    <recommendedName>
        <fullName evidence="3">AAA+ ATPase domain-containing protein</fullName>
    </recommendedName>
</protein>
<dbReference type="SUPFAM" id="SSF52540">
    <property type="entry name" value="P-loop containing nucleoside triphosphate hydrolases"/>
    <property type="match status" value="1"/>
</dbReference>
<keyword evidence="1" id="KW-0547">Nucleotide-binding</keyword>
<dbReference type="AlphaFoldDB" id="A0A1W1DUX3"/>
<dbReference type="PANTHER" id="PTHR39206:SF1">
    <property type="entry name" value="SLL8004 PROTEIN"/>
    <property type="match status" value="1"/>
</dbReference>